<dbReference type="GO" id="GO:0031251">
    <property type="term" value="C:PAN complex"/>
    <property type="evidence" value="ECO:0007669"/>
    <property type="project" value="UniProtKB-UniRule"/>
</dbReference>
<keyword evidence="3 10" id="KW-0963">Cytoplasm</keyword>
<dbReference type="PROSITE" id="PS50235">
    <property type="entry name" value="USP_3"/>
    <property type="match status" value="1"/>
</dbReference>
<organism evidence="13 14">
    <name type="scientific">Botrytis fragariae</name>
    <dbReference type="NCBI Taxonomy" id="1964551"/>
    <lineage>
        <taxon>Eukaryota</taxon>
        <taxon>Fungi</taxon>
        <taxon>Dikarya</taxon>
        <taxon>Ascomycota</taxon>
        <taxon>Pezizomycotina</taxon>
        <taxon>Leotiomycetes</taxon>
        <taxon>Helotiales</taxon>
        <taxon>Sclerotiniaceae</taxon>
        <taxon>Botrytis</taxon>
    </lineage>
</organism>
<dbReference type="CDD" id="cd02672">
    <property type="entry name" value="Peptidase_C19P"/>
    <property type="match status" value="1"/>
</dbReference>
<dbReference type="EC" id="3.1.13.4" evidence="10"/>
<feature type="domain" description="USP" evidence="12">
    <location>
        <begin position="517"/>
        <end position="861"/>
    </location>
</feature>
<gene>
    <name evidence="10" type="primary">PAN2</name>
    <name evidence="13" type="ORF">Bfra_008041</name>
</gene>
<evidence type="ECO:0000256" key="10">
    <source>
        <dbReference type="HAMAP-Rule" id="MF_03182"/>
    </source>
</evidence>
<feature type="region of interest" description="Disordered" evidence="11">
    <location>
        <begin position="1117"/>
        <end position="1203"/>
    </location>
</feature>
<dbReference type="GO" id="GO:0046872">
    <property type="term" value="F:metal ion binding"/>
    <property type="evidence" value="ECO:0007669"/>
    <property type="project" value="UniProtKB-KW"/>
</dbReference>
<dbReference type="FunFam" id="3.30.420.10:FF:000028">
    <property type="entry name" value="PAN2-PAN3 deadenylation complex catalytic subunit PAN2"/>
    <property type="match status" value="1"/>
</dbReference>
<dbReference type="GO" id="GO:0003676">
    <property type="term" value="F:nucleic acid binding"/>
    <property type="evidence" value="ECO:0007669"/>
    <property type="project" value="InterPro"/>
</dbReference>
<comment type="domain">
    <text evidence="10">The linker, or PAN3 interaction domain (PID), between the WD40 repeats and the pseudo-UCH domain mediates interaction with PAN3.</text>
</comment>
<comment type="caution">
    <text evidence="10">Lacks conserved residue(s) required for the propagation of feature annotation.</text>
</comment>
<dbReference type="FunFam" id="2.130.10.10:FF:000459">
    <property type="entry name" value="PAN2-PAN3 deadenylation complex catalytic subunit PAN2"/>
    <property type="match status" value="1"/>
</dbReference>
<comment type="similarity">
    <text evidence="10">Belongs to the peptidase C19 family. PAN2 subfamily.</text>
</comment>
<comment type="activity regulation">
    <text evidence="10">Positively regulated by the regulatory subunit PAN3.</text>
</comment>
<dbReference type="SMART" id="SM00479">
    <property type="entry name" value="EXOIII"/>
    <property type="match status" value="1"/>
</dbReference>
<dbReference type="Pfam" id="PF20770">
    <property type="entry name" value="PAN2_N"/>
    <property type="match status" value="1"/>
</dbReference>
<sequence length="1203" mass="134553">MPSALLFHGNELAIMACSNQSQTDYEAQLAIQRIAKHLTQVTRFQLPPSGVHPDHAQAPARAFDSSQELFWIGDEVGRVKSFYGLEGIGYTSYRAGQDPIRQFLFHDKGVISVGGRSVHMASRRGLHIWHITHEDMKDLRCMSYTSKGTSEILVAGIQDQMFIIDVDKGVITKQVPTNNHYKIMKRSRSICAATPTGSVCILDPYSFTVTKTWQAHTALINDMDVQSDYLLTCGYSLPHQGSYRLDTFVMVLNLRTLSTLPPIPFPPGAAFVRMHPRMLTTCYIVSQQGQIHIVDLINPNSSNVRQANVLTTLRSLEIAATGNAIALSDMENSVHIWGSRGNIRFAELSGPIEFADTEDKPARGEWHDDTPLNSIGMPYYRENLLSAWPSHLIFEVGAPPVKVDPNWIINPKVGDGMICGKNARKDVRRNQIESRRTAERTQPSIQTPKFLSERAREGVNDATPERGINEIAEIIRDKKLPTLQAGNSAFYMNVEIKYSKFGVDDFDFGYYNKTQYSGLETHISNSYANSLLQIMRFTILIRNFALKHTATGCVNDMCLLCEMGFLFDMLEKAAGTVCQATNLLKTFSHIPEAKSMHLLEEESRGGSISTLLQSLNQFFLNRIPQEFKSVPTGSNIFERVFSMPVTMNIRCVFCKSEHTRPGGSSSIDLTYPQTPPKPYNRNGKAPPMPKKSFSEILKASIERETTNRGWCGTCRKYQTLQTKKTIHTSPPVLMLNANLSSPESKQFWETPGCLPEEIGTIINMGQIYCYQGEDLRLHIARGAHNITVYSLVGFAAEIDVGQNEKPHLVSLINVAHSAPTPPAESQWHLFNDFLVTPLPKEDALLFNSSWKLPSVITYQVKETNNRIDNSWKDNLDTSLLFADENTHVINKTHKPLSPDREMPTEGTLIALDTEFVSIRQPEIEVNSEGERQTIRPIAHALARVSVVRGSGDDEGYPFIDDYINCKDPIIDYLTSYSGISPGDLDPQKTKHNLVSLKIAYKKLWILLNLGCKFVGHGLKTDFRVINIQIPKSHVIDTADLFFIPSKQRKLGLAFLAWYLFREDIQVETHDSIEDARTALRLWKKWEEWTASEEVGGMLVEELLIEVYRQGQACNFRPPSFNARKEREREREREGRDISRTNTPPANGNEDGGISLKGPSTPVRKPLGTLQFGSGGSGSVNGSGFSSFGGGGSGWTPGKGSPLR</sequence>
<feature type="binding site" evidence="10">
    <location>
        <position position="914"/>
    </location>
    <ligand>
        <name>a divalent metal cation</name>
        <dbReference type="ChEBI" id="CHEBI:60240"/>
        <note>catalytic</note>
    </ligand>
</feature>
<keyword evidence="8 10" id="KW-0378">Hydrolase</keyword>
<dbReference type="GO" id="GO:0000289">
    <property type="term" value="P:nuclear-transcribed mRNA poly(A) tail shortening"/>
    <property type="evidence" value="ECO:0007669"/>
    <property type="project" value="UniProtKB-UniRule"/>
</dbReference>
<dbReference type="SUPFAM" id="SSF54001">
    <property type="entry name" value="Cysteine proteinases"/>
    <property type="match status" value="1"/>
</dbReference>
<feature type="binding site" evidence="10">
    <location>
        <position position="912"/>
    </location>
    <ligand>
        <name>a divalent metal cation</name>
        <dbReference type="ChEBI" id="CHEBI:60240"/>
        <note>catalytic</note>
    </ligand>
</feature>
<dbReference type="HAMAP" id="MF_03182">
    <property type="entry name" value="PAN2"/>
    <property type="match status" value="1"/>
</dbReference>
<dbReference type="GO" id="GO:0000932">
    <property type="term" value="C:P-body"/>
    <property type="evidence" value="ECO:0007669"/>
    <property type="project" value="TreeGrafter"/>
</dbReference>
<evidence type="ECO:0000256" key="11">
    <source>
        <dbReference type="SAM" id="MobiDB-lite"/>
    </source>
</evidence>
<dbReference type="SUPFAM" id="SSF53098">
    <property type="entry name" value="Ribonuclease H-like"/>
    <property type="match status" value="1"/>
</dbReference>
<dbReference type="Pfam" id="PF00929">
    <property type="entry name" value="RNase_T"/>
    <property type="match status" value="1"/>
</dbReference>
<evidence type="ECO:0000256" key="2">
    <source>
        <dbReference type="ARBA" id="ARBA00004496"/>
    </source>
</evidence>
<evidence type="ECO:0000256" key="5">
    <source>
        <dbReference type="ARBA" id="ARBA00022664"/>
    </source>
</evidence>
<accession>A0A8H6AQ16</accession>
<dbReference type="InterPro" id="IPR015943">
    <property type="entry name" value="WD40/YVTN_repeat-like_dom_sf"/>
</dbReference>
<keyword evidence="6 10" id="KW-0540">Nuclease</keyword>
<comment type="cofactor">
    <cofactor evidence="10">
        <name>a divalent metal cation</name>
        <dbReference type="ChEBI" id="CHEBI:60240"/>
    </cofactor>
    <text evidence="10">Binds 2 metal cations per subunit in the catalytic exonuclease domain.</text>
</comment>
<comment type="function">
    <text evidence="10">Catalytic subunit of the poly(A)-nuclease (PAN) deadenylation complex, one of two cytoplasmic mRNA deadenylases involved in mRNA turnover. PAN specifically shortens poly(A) tails of RNA and the activity is stimulated by poly(A)-binding protein PAB1. PAN deadenylation is followed by rapid degradation of the shortened mRNA tails by the CCR4-NOT complex. Deadenylated mRNAs are then degraded by two alternative mechanisms, namely exosome-mediated 3'-5' exonucleolytic degradation, or deadenlyation-dependent mRNA decaping and subsequent 5'-3' exonucleolytic degradation by XRN1. May also be involved in post-transcriptional maturation of mRNA poly(A) tails.</text>
</comment>
<feature type="compositionally biased region" description="Basic and acidic residues" evidence="11">
    <location>
        <begin position="1122"/>
        <end position="1138"/>
    </location>
</feature>
<evidence type="ECO:0000256" key="3">
    <source>
        <dbReference type="ARBA" id="ARBA00022490"/>
    </source>
</evidence>
<keyword evidence="7 10" id="KW-0479">Metal-binding</keyword>
<dbReference type="GO" id="GO:0004535">
    <property type="term" value="F:poly(A)-specific ribonuclease activity"/>
    <property type="evidence" value="ECO:0007669"/>
    <property type="project" value="UniProtKB-UniRule"/>
</dbReference>
<dbReference type="InterPro" id="IPR028889">
    <property type="entry name" value="USP"/>
</dbReference>
<dbReference type="Proteomes" id="UP000531561">
    <property type="component" value="Unassembled WGS sequence"/>
</dbReference>
<evidence type="ECO:0000313" key="13">
    <source>
        <dbReference type="EMBL" id="KAF5871522.1"/>
    </source>
</evidence>
<dbReference type="EMBL" id="JABFCT010000012">
    <property type="protein sequence ID" value="KAF5871522.1"/>
    <property type="molecule type" value="Genomic_DNA"/>
</dbReference>
<feature type="compositionally biased region" description="Polar residues" evidence="11">
    <location>
        <begin position="662"/>
        <end position="672"/>
    </location>
</feature>
<evidence type="ECO:0000259" key="12">
    <source>
        <dbReference type="PROSITE" id="PS50235"/>
    </source>
</evidence>
<evidence type="ECO:0000256" key="8">
    <source>
        <dbReference type="ARBA" id="ARBA00022801"/>
    </source>
</evidence>
<dbReference type="InterPro" id="IPR038765">
    <property type="entry name" value="Papain-like_cys_pep_sf"/>
</dbReference>
<dbReference type="InterPro" id="IPR030843">
    <property type="entry name" value="PAN2"/>
</dbReference>
<comment type="caution">
    <text evidence="13">The sequence shown here is derived from an EMBL/GenBank/DDBJ whole genome shotgun (WGS) entry which is preliminary data.</text>
</comment>
<evidence type="ECO:0000313" key="14">
    <source>
        <dbReference type="Proteomes" id="UP000531561"/>
    </source>
</evidence>
<dbReference type="AlphaFoldDB" id="A0A8H6AQ16"/>
<dbReference type="InterPro" id="IPR048841">
    <property type="entry name" value="PAN2_N"/>
</dbReference>
<comment type="subcellular location">
    <subcellularLocation>
        <location evidence="2 10">Cytoplasm</location>
    </subcellularLocation>
</comment>
<keyword evidence="9 10" id="KW-0269">Exonuclease</keyword>
<dbReference type="Gene3D" id="3.90.70.10">
    <property type="entry name" value="Cysteine proteinases"/>
    <property type="match status" value="1"/>
</dbReference>
<dbReference type="InterPro" id="IPR012337">
    <property type="entry name" value="RNaseH-like_sf"/>
</dbReference>
<feature type="compositionally biased region" description="Gly residues" evidence="11">
    <location>
        <begin position="1172"/>
        <end position="1196"/>
    </location>
</feature>
<comment type="domain">
    <text evidence="10">Contains a pseudo-UCH domain. This ubiquitin C-terminal hydrolase (UCH)-like or ubiquitin specific protease (USP)-like domain is predicted to be catalytically inactive because it lacks the active site catalytic triad characteristic of thiol proteases, with residues at the equivalent structural positions that are incompatible with catalysis, and it cannot bind ubiquitin. It functions as a structural scaffold for intra- and intermolecular interactions in the complex.</text>
</comment>
<dbReference type="GO" id="GO:0006397">
    <property type="term" value="P:mRNA processing"/>
    <property type="evidence" value="ECO:0007669"/>
    <property type="project" value="UniProtKB-KW"/>
</dbReference>
<name>A0A8H6AQ16_9HELO</name>
<feature type="binding site" evidence="10">
    <location>
        <position position="1074"/>
    </location>
    <ligand>
        <name>a divalent metal cation</name>
        <dbReference type="ChEBI" id="CHEBI:60240"/>
        <note>catalytic</note>
    </ligand>
</feature>
<comment type="subunit">
    <text evidence="10">Forms a heterotrimer with an asymmetric homodimer of the regulatory subunit PAN3 to form the poly(A)-nuclease (PAN) deadenylation complex.</text>
</comment>
<keyword evidence="4" id="KW-0853">WD repeat</keyword>
<dbReference type="Gene3D" id="2.130.10.10">
    <property type="entry name" value="YVTN repeat-like/Quinoprotein amine dehydrogenase"/>
    <property type="match status" value="1"/>
</dbReference>
<evidence type="ECO:0000256" key="4">
    <source>
        <dbReference type="ARBA" id="ARBA00022574"/>
    </source>
</evidence>
<proteinExistence type="inferred from homology"/>
<dbReference type="PANTHER" id="PTHR15728:SF0">
    <property type="entry name" value="PAN2-PAN3 DEADENYLATION COMPLEX CATALYTIC SUBUNIT PAN2"/>
    <property type="match status" value="1"/>
</dbReference>
<dbReference type="Gene3D" id="3.30.420.10">
    <property type="entry name" value="Ribonuclease H-like superfamily/Ribonuclease H"/>
    <property type="match status" value="1"/>
</dbReference>
<dbReference type="SUPFAM" id="SSF69322">
    <property type="entry name" value="Tricorn protease domain 2"/>
    <property type="match status" value="1"/>
</dbReference>
<evidence type="ECO:0000256" key="1">
    <source>
        <dbReference type="ARBA" id="ARBA00001663"/>
    </source>
</evidence>
<dbReference type="InterPro" id="IPR036397">
    <property type="entry name" value="RNaseH_sf"/>
</dbReference>
<dbReference type="Pfam" id="PF13423">
    <property type="entry name" value="UCH_1"/>
    <property type="match status" value="1"/>
</dbReference>
<evidence type="ECO:0000256" key="7">
    <source>
        <dbReference type="ARBA" id="ARBA00022723"/>
    </source>
</evidence>
<dbReference type="CDD" id="cd06143">
    <property type="entry name" value="PAN2_exo"/>
    <property type="match status" value="1"/>
</dbReference>
<dbReference type="InterPro" id="IPR050785">
    <property type="entry name" value="PAN2-PAN3_catalytic_subunit"/>
</dbReference>
<evidence type="ECO:0000256" key="9">
    <source>
        <dbReference type="ARBA" id="ARBA00022839"/>
    </source>
</evidence>
<feature type="region of interest" description="Disordered" evidence="11">
    <location>
        <begin position="660"/>
        <end position="688"/>
    </location>
</feature>
<evidence type="ECO:0000256" key="6">
    <source>
        <dbReference type="ARBA" id="ARBA00022722"/>
    </source>
</evidence>
<dbReference type="OrthoDB" id="16516at2759"/>
<dbReference type="PANTHER" id="PTHR15728">
    <property type="entry name" value="DEADENYLATION COMPLEX CATALYTIC SUBUNIT PAN2"/>
    <property type="match status" value="1"/>
</dbReference>
<dbReference type="InterPro" id="IPR013520">
    <property type="entry name" value="Ribonucl_H"/>
</dbReference>
<comment type="catalytic activity">
    <reaction evidence="1 10">
        <text>Exonucleolytic cleavage of poly(A) to 5'-AMP.</text>
        <dbReference type="EC" id="3.1.13.4"/>
    </reaction>
</comment>
<protein>
    <recommendedName>
        <fullName evidence="10">PAN2-PAN3 deadenylation complex catalytic subunit PAN2</fullName>
        <ecNumber evidence="10">3.1.13.4</ecNumber>
    </recommendedName>
    <alternativeName>
        <fullName evidence="10">PAB1P-dependent poly(A)-specific ribonuclease</fullName>
    </alternativeName>
    <alternativeName>
        <fullName evidence="10">Poly(A)-nuclease deadenylation complex subunit 2</fullName>
        <shortName evidence="10">PAN deadenylation complex subunit 2</shortName>
    </alternativeName>
</protein>
<reference evidence="13 14" key="1">
    <citation type="journal article" date="2020" name="Phytopathology">
        <title>A high-quality genome resource of Botrytis fragariae, a new and rapidly spreading fungal pathogen causing strawberry gray mold in the U.S.A.</title>
        <authorList>
            <person name="Wu Y."/>
            <person name="Saski C.A."/>
            <person name="Schnabel G."/>
            <person name="Xiao S."/>
            <person name="Hu M."/>
        </authorList>
    </citation>
    <scope>NUCLEOTIDE SEQUENCE [LARGE SCALE GENOMIC DNA]</scope>
    <source>
        <strain evidence="13 14">BVB16</strain>
    </source>
</reference>
<keyword evidence="14" id="KW-1185">Reference proteome</keyword>
<keyword evidence="5 10" id="KW-0507">mRNA processing</keyword>
<dbReference type="InterPro" id="IPR028881">
    <property type="entry name" value="PAN2_UCH_dom"/>
</dbReference>
<feature type="binding site" evidence="10">
    <location>
        <position position="1021"/>
    </location>
    <ligand>
        <name>a divalent metal cation</name>
        <dbReference type="ChEBI" id="CHEBI:60240"/>
        <note>catalytic</note>
    </ligand>
</feature>